<dbReference type="PANTHER" id="PTHR47542">
    <property type="entry name" value="ACYL-COA N-ACYLTRANSFERASES (NAT) SUPERFAMILY PROTEIN"/>
    <property type="match status" value="1"/>
</dbReference>
<comment type="function">
    <text evidence="1">Acetylates the N-terminal alanine of ribosomal protein bS18.</text>
</comment>
<dbReference type="CDD" id="cd04301">
    <property type="entry name" value="NAT_SF"/>
    <property type="match status" value="1"/>
</dbReference>
<evidence type="ECO:0000256" key="1">
    <source>
        <dbReference type="RuleBase" id="RU363094"/>
    </source>
</evidence>
<comment type="caution">
    <text evidence="3">The sequence shown here is derived from an EMBL/GenBank/DDBJ whole genome shotgun (WGS) entry which is preliminary data.</text>
</comment>
<dbReference type="Gene3D" id="3.40.630.30">
    <property type="match status" value="1"/>
</dbReference>
<dbReference type="Proteomes" id="UP000035860">
    <property type="component" value="Unassembled WGS sequence"/>
</dbReference>
<dbReference type="AlphaFoldDB" id="A0A066UBY5"/>
<keyword evidence="3" id="KW-0808">Transferase</keyword>
<evidence type="ECO:0000313" key="4">
    <source>
        <dbReference type="Proteomes" id="UP000035860"/>
    </source>
</evidence>
<dbReference type="eggNOG" id="COG0456">
    <property type="taxonomic scope" value="Bacteria"/>
</dbReference>
<protein>
    <recommendedName>
        <fullName evidence="1">[Ribosomal protein bS18]-alanine N-acetyltransferase</fullName>
        <ecNumber evidence="1">2.3.1.266</ecNumber>
    </recommendedName>
</protein>
<dbReference type="PROSITE" id="PS51186">
    <property type="entry name" value="GNAT"/>
    <property type="match status" value="1"/>
</dbReference>
<evidence type="ECO:0000259" key="2">
    <source>
        <dbReference type="PROSITE" id="PS51186"/>
    </source>
</evidence>
<sequence length="153" mass="17272">MNVSLIEGSLVAKYYLEKLARLESELFNDAWDVLAISSVLSGFGAGVIVVESDQEVLGYCIYQAVFEVAEILRIATAKHCQKNGIGSLILNHLARHCIEKQAERILLEVRADNLAAIALYKKFDFHQIDTRASYYQDKKTHQKIDALIFQKLL</sequence>
<dbReference type="InterPro" id="IPR006464">
    <property type="entry name" value="AcTrfase_RimI/Ard1"/>
</dbReference>
<name>A0A066UBY5_9GAMM</name>
<dbReference type="NCBIfam" id="TIGR01575">
    <property type="entry name" value="rimI"/>
    <property type="match status" value="1"/>
</dbReference>
<proteinExistence type="inferred from homology"/>
<dbReference type="RefSeq" id="WP_036365976.1">
    <property type="nucleotide sequence ID" value="NZ_AOMT01000025.1"/>
</dbReference>
<organism evidence="3 4">
    <name type="scientific">Moraxella bovoculi 237</name>
    <dbReference type="NCBI Taxonomy" id="743974"/>
    <lineage>
        <taxon>Bacteria</taxon>
        <taxon>Pseudomonadati</taxon>
        <taxon>Pseudomonadota</taxon>
        <taxon>Gammaproteobacteria</taxon>
        <taxon>Moraxellales</taxon>
        <taxon>Moraxellaceae</taxon>
        <taxon>Moraxella</taxon>
    </lineage>
</organism>
<dbReference type="EC" id="2.3.1.266" evidence="1"/>
<dbReference type="SUPFAM" id="SSF55729">
    <property type="entry name" value="Acyl-CoA N-acyltransferases (Nat)"/>
    <property type="match status" value="1"/>
</dbReference>
<feature type="domain" description="N-acetyltransferase" evidence="2">
    <location>
        <begin position="6"/>
        <end position="153"/>
    </location>
</feature>
<dbReference type="EMBL" id="AOMT01000025">
    <property type="protein sequence ID" value="KDN24936.1"/>
    <property type="molecule type" value="Genomic_DNA"/>
</dbReference>
<dbReference type="GO" id="GO:0008999">
    <property type="term" value="F:protein-N-terminal-alanine acetyltransferase activity"/>
    <property type="evidence" value="ECO:0007669"/>
    <property type="project" value="UniProtKB-EC"/>
</dbReference>
<evidence type="ECO:0000313" key="3">
    <source>
        <dbReference type="EMBL" id="KDN24936.1"/>
    </source>
</evidence>
<gene>
    <name evidence="3" type="ORF">MBO_06831</name>
</gene>
<dbReference type="InterPro" id="IPR016181">
    <property type="entry name" value="Acyl_CoA_acyltransferase"/>
</dbReference>
<dbReference type="Pfam" id="PF00583">
    <property type="entry name" value="Acetyltransf_1"/>
    <property type="match status" value="1"/>
</dbReference>
<dbReference type="GeneID" id="301974869"/>
<dbReference type="PANTHER" id="PTHR47542:SF2">
    <property type="entry name" value="ACYL-COA N-ACYLTRANSFERASES (NAT) SUPERFAMILY PROTEIN"/>
    <property type="match status" value="1"/>
</dbReference>
<keyword evidence="4" id="KW-1185">Reference proteome</keyword>
<comment type="subcellular location">
    <subcellularLocation>
        <location evidence="1">Cytoplasm</location>
    </subcellularLocation>
</comment>
<dbReference type="InterPro" id="IPR000182">
    <property type="entry name" value="GNAT_dom"/>
</dbReference>
<comment type="similarity">
    <text evidence="1">Belongs to the acetyltransferase family. RimI subfamily.</text>
</comment>
<dbReference type="OrthoDB" id="9796919at2"/>
<dbReference type="GO" id="GO:0005737">
    <property type="term" value="C:cytoplasm"/>
    <property type="evidence" value="ECO:0007669"/>
    <property type="project" value="UniProtKB-SubCell"/>
</dbReference>
<comment type="catalytic activity">
    <reaction evidence="1">
        <text>N-terminal L-alanyl-[ribosomal protein bS18] + acetyl-CoA = N-terminal N(alpha)-acetyl-L-alanyl-[ribosomal protein bS18] + CoA + H(+)</text>
        <dbReference type="Rhea" id="RHEA:43756"/>
        <dbReference type="Rhea" id="RHEA-COMP:10676"/>
        <dbReference type="Rhea" id="RHEA-COMP:10677"/>
        <dbReference type="ChEBI" id="CHEBI:15378"/>
        <dbReference type="ChEBI" id="CHEBI:57287"/>
        <dbReference type="ChEBI" id="CHEBI:57288"/>
        <dbReference type="ChEBI" id="CHEBI:64718"/>
        <dbReference type="ChEBI" id="CHEBI:83683"/>
        <dbReference type="EC" id="2.3.1.266"/>
    </reaction>
</comment>
<accession>A0A066UBY5</accession>
<keyword evidence="1" id="KW-0963">Cytoplasm</keyword>
<reference evidence="3 4" key="1">
    <citation type="journal article" date="2014" name="Genome Announc.">
        <title>Draft Genome Sequence of Moraxella bovoculi Strain 237T (ATCC BAA-1259T) Isolated from a Calf with Infectious Bovine Keratoconjunctivitis.</title>
        <authorList>
            <person name="Calcutt M.J."/>
            <person name="Foecking M.F."/>
            <person name="Martin N.T."/>
            <person name="Mhlanga-Mutangadura T."/>
            <person name="Reilly T.J."/>
        </authorList>
    </citation>
    <scope>NUCLEOTIDE SEQUENCE [LARGE SCALE GENOMIC DNA]</scope>
    <source>
        <strain evidence="3 4">237</strain>
    </source>
</reference>